<evidence type="ECO:0000256" key="1">
    <source>
        <dbReference type="SAM" id="SignalP"/>
    </source>
</evidence>
<dbReference type="STRING" id="520762.AN619_01870"/>
<accession>A0A140LDN6</accession>
<dbReference type="AlphaFoldDB" id="A0A140LDN6"/>
<sequence>MRKWISLLMVLLFSSATGNVFVETQTAEDVKGKGLFHSYQEV</sequence>
<keyword evidence="3" id="KW-1185">Reference proteome</keyword>
<feature type="signal peptide" evidence="1">
    <location>
        <begin position="1"/>
        <end position="22"/>
    </location>
</feature>
<gene>
    <name evidence="2" type="ORF">AN619_01870</name>
</gene>
<evidence type="ECO:0000313" key="2">
    <source>
        <dbReference type="EMBL" id="KXG78661.1"/>
    </source>
</evidence>
<keyword evidence="1" id="KW-0732">Signal</keyword>
<comment type="caution">
    <text evidence="2">The sequence shown here is derived from an EMBL/GenBank/DDBJ whole genome shotgun (WGS) entry which is preliminary data.</text>
</comment>
<dbReference type="EMBL" id="LOEE01000004">
    <property type="protein sequence ID" value="KXG78661.1"/>
    <property type="molecule type" value="Genomic_DNA"/>
</dbReference>
<feature type="chain" id="PRO_5007491657" evidence="1">
    <location>
        <begin position="23"/>
        <end position="42"/>
    </location>
</feature>
<organism evidence="2 3">
    <name type="scientific">Thermotalea metallivorans</name>
    <dbReference type="NCBI Taxonomy" id="520762"/>
    <lineage>
        <taxon>Bacteria</taxon>
        <taxon>Bacillati</taxon>
        <taxon>Bacillota</taxon>
        <taxon>Clostridia</taxon>
        <taxon>Peptostreptococcales</taxon>
        <taxon>Thermotaleaceae</taxon>
        <taxon>Thermotalea</taxon>
    </lineage>
</organism>
<proteinExistence type="predicted"/>
<name>A0A140LDN6_9FIRM</name>
<evidence type="ECO:0000313" key="3">
    <source>
        <dbReference type="Proteomes" id="UP000070456"/>
    </source>
</evidence>
<reference evidence="2 3" key="1">
    <citation type="submission" date="2015-12" db="EMBL/GenBank/DDBJ databases">
        <title>Draft genome sequence of the thermoanaerobe Thermotalea metallivorans, an isolate from the runoff channel of the Great Artesian Basin, Australia.</title>
        <authorList>
            <person name="Patel B.K."/>
        </authorList>
    </citation>
    <scope>NUCLEOTIDE SEQUENCE [LARGE SCALE GENOMIC DNA]</scope>
    <source>
        <strain evidence="2 3">B2-1</strain>
    </source>
</reference>
<dbReference type="Proteomes" id="UP000070456">
    <property type="component" value="Unassembled WGS sequence"/>
</dbReference>
<protein>
    <submittedName>
        <fullName evidence="2">Uncharacterized protein</fullName>
    </submittedName>
</protein>
<dbReference type="RefSeq" id="WP_278279804.1">
    <property type="nucleotide sequence ID" value="NZ_LOEE01000004.1"/>
</dbReference>